<sequence>MPTADDGVMKHRVGARGVSDFLCARPMAPTTRNRSPWFPMQPRPRRTQCGVGTDDTFVTPAECARTQIPDAPLPPPSQGTRLRISGLSRFLLPTFLCGKQRKVGAPPHRGNANRPIRTQGKAKNPRSRKNPKPKTTRRSGPPHNLCSTASKKTRRHCLACRSPTMGKTQTGCLASLTFKATCH</sequence>
<feature type="compositionally biased region" description="Basic residues" evidence="1">
    <location>
        <begin position="123"/>
        <end position="137"/>
    </location>
</feature>
<feature type="region of interest" description="Disordered" evidence="1">
    <location>
        <begin position="32"/>
        <end position="52"/>
    </location>
</feature>
<comment type="caution">
    <text evidence="2">The sequence shown here is derived from an EMBL/GenBank/DDBJ whole genome shotgun (WGS) entry which is preliminary data.</text>
</comment>
<protein>
    <submittedName>
        <fullName evidence="2">Uncharacterized protein</fullName>
    </submittedName>
</protein>
<reference evidence="2 3" key="1">
    <citation type="submission" date="2021-02" db="EMBL/GenBank/DDBJ databases">
        <authorList>
            <person name="Vanwijnsberghe S."/>
        </authorList>
    </citation>
    <scope>NUCLEOTIDE SEQUENCE [LARGE SCALE GENOMIC DNA]</scope>
    <source>
        <strain evidence="2 3">LMG 31837</strain>
    </source>
</reference>
<proteinExistence type="predicted"/>
<gene>
    <name evidence="2" type="ORF">R69888_05799</name>
</gene>
<name>A0ABM8SJE4_9BURK</name>
<accession>A0ABM8SJE4</accession>
<feature type="region of interest" description="Disordered" evidence="1">
    <location>
        <begin position="100"/>
        <end position="150"/>
    </location>
</feature>
<evidence type="ECO:0000313" key="2">
    <source>
        <dbReference type="EMBL" id="CAE6814243.1"/>
    </source>
</evidence>
<evidence type="ECO:0000313" key="3">
    <source>
        <dbReference type="Proteomes" id="UP000672526"/>
    </source>
</evidence>
<dbReference type="Proteomes" id="UP000672526">
    <property type="component" value="Unassembled WGS sequence"/>
</dbReference>
<keyword evidence="3" id="KW-1185">Reference proteome</keyword>
<dbReference type="EMBL" id="CAJNBK010000025">
    <property type="protein sequence ID" value="CAE6814243.1"/>
    <property type="molecule type" value="Genomic_DNA"/>
</dbReference>
<evidence type="ECO:0000256" key="1">
    <source>
        <dbReference type="SAM" id="MobiDB-lite"/>
    </source>
</evidence>
<organism evidence="2 3">
    <name type="scientific">Paraburkholderia haematera</name>
    <dbReference type="NCBI Taxonomy" id="2793077"/>
    <lineage>
        <taxon>Bacteria</taxon>
        <taxon>Pseudomonadati</taxon>
        <taxon>Pseudomonadota</taxon>
        <taxon>Betaproteobacteria</taxon>
        <taxon>Burkholderiales</taxon>
        <taxon>Burkholderiaceae</taxon>
        <taxon>Paraburkholderia</taxon>
    </lineage>
</organism>